<evidence type="ECO:0000256" key="5">
    <source>
        <dbReference type="ARBA" id="ARBA00022695"/>
    </source>
</evidence>
<keyword evidence="9" id="KW-1185">Reference proteome</keyword>
<evidence type="ECO:0000313" key="8">
    <source>
        <dbReference type="EMBL" id="MBA0736600.1"/>
    </source>
</evidence>
<organism evidence="8 9">
    <name type="scientific">Gossypium gossypioides</name>
    <name type="common">Mexican cotton</name>
    <name type="synonym">Selera gossypioides</name>
    <dbReference type="NCBI Taxonomy" id="34282"/>
    <lineage>
        <taxon>Eukaryota</taxon>
        <taxon>Viridiplantae</taxon>
        <taxon>Streptophyta</taxon>
        <taxon>Embryophyta</taxon>
        <taxon>Tracheophyta</taxon>
        <taxon>Spermatophyta</taxon>
        <taxon>Magnoliopsida</taxon>
        <taxon>eudicotyledons</taxon>
        <taxon>Gunneridae</taxon>
        <taxon>Pentapetalae</taxon>
        <taxon>rosids</taxon>
        <taxon>malvids</taxon>
        <taxon>Malvales</taxon>
        <taxon>Malvaceae</taxon>
        <taxon>Malvoideae</taxon>
        <taxon>Gossypium</taxon>
    </lineage>
</organism>
<comment type="caution">
    <text evidence="8">The sequence shown here is derived from an EMBL/GenBank/DDBJ whole genome shotgun (WGS) entry which is preliminary data.</text>
</comment>
<dbReference type="Gene3D" id="2.40.50.100">
    <property type="match status" value="1"/>
</dbReference>
<keyword evidence="5" id="KW-0548">Nucleotidyltransferase</keyword>
<name>A0A7J9BK72_GOSGO</name>
<evidence type="ECO:0000259" key="7">
    <source>
        <dbReference type="Pfam" id="PF00562"/>
    </source>
</evidence>
<comment type="similarity">
    <text evidence="1">Belongs to the RNA polymerase beta chain family.</text>
</comment>
<keyword evidence="3" id="KW-0240">DNA-directed RNA polymerase</keyword>
<dbReference type="GO" id="GO:0006351">
    <property type="term" value="P:DNA-templated transcription"/>
    <property type="evidence" value="ECO:0007669"/>
    <property type="project" value="InterPro"/>
</dbReference>
<dbReference type="GO" id="GO:0032549">
    <property type="term" value="F:ribonucleoside binding"/>
    <property type="evidence" value="ECO:0007669"/>
    <property type="project" value="InterPro"/>
</dbReference>
<keyword evidence="4" id="KW-0808">Transferase</keyword>
<evidence type="ECO:0000256" key="3">
    <source>
        <dbReference type="ARBA" id="ARBA00022478"/>
    </source>
</evidence>
<keyword evidence="6" id="KW-0804">Transcription</keyword>
<dbReference type="InterPro" id="IPR037033">
    <property type="entry name" value="DNA-dir_RNAP_su2_hyb_sf"/>
</dbReference>
<evidence type="ECO:0000256" key="1">
    <source>
        <dbReference type="ARBA" id="ARBA00006835"/>
    </source>
</evidence>
<feature type="domain" description="DNA-directed RNA polymerase subunit 2 hybrid-binding" evidence="7">
    <location>
        <begin position="135"/>
        <end position="222"/>
    </location>
</feature>
<dbReference type="InterPro" id="IPR007120">
    <property type="entry name" value="DNA-dir_RNAP_su2_dom"/>
</dbReference>
<dbReference type="Proteomes" id="UP000593579">
    <property type="component" value="Unassembled WGS sequence"/>
</dbReference>
<dbReference type="AlphaFoldDB" id="A0A7J9BK72"/>
<dbReference type="EMBL" id="JABEZY010000004">
    <property type="protein sequence ID" value="MBA0736600.1"/>
    <property type="molecule type" value="Genomic_DNA"/>
</dbReference>
<proteinExistence type="inferred from homology"/>
<dbReference type="Gene3D" id="2.40.270.10">
    <property type="entry name" value="DNA-directed RNA polymerase, subunit 2, domain 6"/>
    <property type="match status" value="1"/>
</dbReference>
<dbReference type="PANTHER" id="PTHR20856">
    <property type="entry name" value="DNA-DIRECTED RNA POLYMERASE I SUBUNIT 2"/>
    <property type="match status" value="1"/>
</dbReference>
<evidence type="ECO:0000256" key="6">
    <source>
        <dbReference type="ARBA" id="ARBA00023163"/>
    </source>
</evidence>
<accession>A0A7J9BK72</accession>
<reference evidence="8 9" key="1">
    <citation type="journal article" date="2019" name="Genome Biol. Evol.">
        <title>Insights into the evolution of the New World diploid cottons (Gossypium, subgenus Houzingenia) based on genome sequencing.</title>
        <authorList>
            <person name="Grover C.E."/>
            <person name="Arick M.A. 2nd"/>
            <person name="Thrash A."/>
            <person name="Conover J.L."/>
            <person name="Sanders W.S."/>
            <person name="Peterson D.G."/>
            <person name="Frelichowski J.E."/>
            <person name="Scheffler J.A."/>
            <person name="Scheffler B.E."/>
            <person name="Wendel J.F."/>
        </authorList>
    </citation>
    <scope>NUCLEOTIDE SEQUENCE [LARGE SCALE GENOMIC DNA]</scope>
    <source>
        <strain evidence="8">5</strain>
        <tissue evidence="8">Leaf</tissue>
    </source>
</reference>
<evidence type="ECO:0000313" key="9">
    <source>
        <dbReference type="Proteomes" id="UP000593579"/>
    </source>
</evidence>
<dbReference type="InterPro" id="IPR015712">
    <property type="entry name" value="DNA-dir_RNA_pol_su2"/>
</dbReference>
<dbReference type="OrthoDB" id="998992at2759"/>
<evidence type="ECO:0000256" key="2">
    <source>
        <dbReference type="ARBA" id="ARBA00012418"/>
    </source>
</evidence>
<protein>
    <recommendedName>
        <fullName evidence="2">DNA-directed RNA polymerase</fullName>
        <ecNumber evidence="2">2.7.7.6</ecNumber>
    </recommendedName>
</protein>
<dbReference type="GO" id="GO:0003677">
    <property type="term" value="F:DNA binding"/>
    <property type="evidence" value="ECO:0007669"/>
    <property type="project" value="InterPro"/>
</dbReference>
<dbReference type="GO" id="GO:0000428">
    <property type="term" value="C:DNA-directed RNA polymerase complex"/>
    <property type="evidence" value="ECO:0007669"/>
    <property type="project" value="UniProtKB-KW"/>
</dbReference>
<dbReference type="Gene3D" id="3.90.1100.10">
    <property type="match status" value="1"/>
</dbReference>
<dbReference type="Pfam" id="PF00562">
    <property type="entry name" value="RNA_pol_Rpb2_6"/>
    <property type="match status" value="1"/>
</dbReference>
<dbReference type="GO" id="GO:0003899">
    <property type="term" value="F:DNA-directed RNA polymerase activity"/>
    <property type="evidence" value="ECO:0007669"/>
    <property type="project" value="UniProtKB-EC"/>
</dbReference>
<gene>
    <name evidence="8" type="ORF">Gogos_010136</name>
</gene>
<dbReference type="EC" id="2.7.7.6" evidence="2"/>
<sequence>MQRQAVPLSRSEKCIIGTGLERQVALDSEVLAIADHEGKIISINTDKIILSSNGDALGIPLVMYQHSNKNTCMHQTAWVWRGKCIKKGKLLVDGATTVGGELTLGKNVETGDILVAKLTPQVVKESSYAPEDISLLRAILGIQKREIKVGDKVARRHGSKGIISKILPRQDMPYLQDGRPADMIFSPLGVPSRMNVGQLFECLLGLAGSLLDRHYRIAPFDERYE</sequence>
<evidence type="ECO:0000256" key="4">
    <source>
        <dbReference type="ARBA" id="ARBA00022679"/>
    </source>
</evidence>
<dbReference type="SUPFAM" id="SSF64484">
    <property type="entry name" value="beta and beta-prime subunits of DNA dependent RNA-polymerase"/>
    <property type="match status" value="1"/>
</dbReference>